<keyword evidence="3" id="KW-1185">Reference proteome</keyword>
<sequence length="173" mass="19353">MSTQLLDNAMDIDQQSPKGEQTIHPDREQTPTQSSTIALYNAVLTASKDSSGHQFPVAAEGIDCAIAEVDIAAEHLHFFANNPHFSEELSAENMAIDDRNCFIFVKPEEALDSISTKKLIQVLNELNCLPQYCCYQKMDRHVVALDICHEESTIYPLYNCQFACPLSTENRQG</sequence>
<organism evidence="2 3">
    <name type="scientific">Collybiopsis luxurians FD-317 M1</name>
    <dbReference type="NCBI Taxonomy" id="944289"/>
    <lineage>
        <taxon>Eukaryota</taxon>
        <taxon>Fungi</taxon>
        <taxon>Dikarya</taxon>
        <taxon>Basidiomycota</taxon>
        <taxon>Agaricomycotina</taxon>
        <taxon>Agaricomycetes</taxon>
        <taxon>Agaricomycetidae</taxon>
        <taxon>Agaricales</taxon>
        <taxon>Marasmiineae</taxon>
        <taxon>Omphalotaceae</taxon>
        <taxon>Collybiopsis</taxon>
        <taxon>Collybiopsis luxurians</taxon>
    </lineage>
</organism>
<protein>
    <submittedName>
        <fullName evidence="2">Uncharacterized protein</fullName>
    </submittedName>
</protein>
<accession>A0A0D0BV85</accession>
<evidence type="ECO:0000313" key="3">
    <source>
        <dbReference type="Proteomes" id="UP000053593"/>
    </source>
</evidence>
<dbReference type="EMBL" id="KN834828">
    <property type="protein sequence ID" value="KIK53494.1"/>
    <property type="molecule type" value="Genomic_DNA"/>
</dbReference>
<name>A0A0D0BV85_9AGAR</name>
<dbReference type="HOGENOM" id="CLU_1547770_0_0_1"/>
<dbReference type="AlphaFoldDB" id="A0A0D0BV85"/>
<evidence type="ECO:0000256" key="1">
    <source>
        <dbReference type="SAM" id="MobiDB-lite"/>
    </source>
</evidence>
<gene>
    <name evidence="2" type="ORF">GYMLUDRAFT_250314</name>
</gene>
<feature type="region of interest" description="Disordered" evidence="1">
    <location>
        <begin position="1"/>
        <end position="32"/>
    </location>
</feature>
<reference evidence="2 3" key="1">
    <citation type="submission" date="2014-04" db="EMBL/GenBank/DDBJ databases">
        <title>Evolutionary Origins and Diversification of the Mycorrhizal Mutualists.</title>
        <authorList>
            <consortium name="DOE Joint Genome Institute"/>
            <consortium name="Mycorrhizal Genomics Consortium"/>
            <person name="Kohler A."/>
            <person name="Kuo A."/>
            <person name="Nagy L.G."/>
            <person name="Floudas D."/>
            <person name="Copeland A."/>
            <person name="Barry K.W."/>
            <person name="Cichocki N."/>
            <person name="Veneault-Fourrey C."/>
            <person name="LaButti K."/>
            <person name="Lindquist E.A."/>
            <person name="Lipzen A."/>
            <person name="Lundell T."/>
            <person name="Morin E."/>
            <person name="Murat C."/>
            <person name="Riley R."/>
            <person name="Ohm R."/>
            <person name="Sun H."/>
            <person name="Tunlid A."/>
            <person name="Henrissat B."/>
            <person name="Grigoriev I.V."/>
            <person name="Hibbett D.S."/>
            <person name="Martin F."/>
        </authorList>
    </citation>
    <scope>NUCLEOTIDE SEQUENCE [LARGE SCALE GENOMIC DNA]</scope>
    <source>
        <strain evidence="2 3">FD-317 M1</strain>
    </source>
</reference>
<evidence type="ECO:0000313" key="2">
    <source>
        <dbReference type="EMBL" id="KIK53494.1"/>
    </source>
</evidence>
<proteinExistence type="predicted"/>
<dbReference type="Proteomes" id="UP000053593">
    <property type="component" value="Unassembled WGS sequence"/>
</dbReference>